<dbReference type="EMBL" id="JAVFKY010000001">
    <property type="protein sequence ID" value="KAK5584429.1"/>
    <property type="molecule type" value="Genomic_DNA"/>
</dbReference>
<accession>A0AAN7U262</accession>
<keyword evidence="4" id="KW-1185">Reference proteome</keyword>
<feature type="region of interest" description="Disordered" evidence="2">
    <location>
        <begin position="1"/>
        <end position="98"/>
    </location>
</feature>
<dbReference type="InterPro" id="IPR037992">
    <property type="entry name" value="TRAPPC6/Trs33"/>
</dbReference>
<dbReference type="PANTHER" id="PTHR12817:SF0">
    <property type="entry name" value="GEO08327P1"/>
    <property type="match status" value="1"/>
</dbReference>
<reference evidence="3 4" key="1">
    <citation type="submission" date="2023-11" db="EMBL/GenBank/DDBJ databases">
        <title>Dfirmibasis_genome.</title>
        <authorList>
            <person name="Edelbroek B."/>
            <person name="Kjellin J."/>
            <person name="Jerlstrom-Hultqvist J."/>
            <person name="Soderbom F."/>
        </authorList>
    </citation>
    <scope>NUCLEOTIDE SEQUENCE [LARGE SCALE GENOMIC DNA]</scope>
    <source>
        <strain evidence="3 4">TNS-C-14</strain>
    </source>
</reference>
<evidence type="ECO:0000256" key="2">
    <source>
        <dbReference type="SAM" id="MobiDB-lite"/>
    </source>
</evidence>
<dbReference type="GO" id="GO:0030008">
    <property type="term" value="C:TRAPP complex"/>
    <property type="evidence" value="ECO:0007669"/>
    <property type="project" value="TreeGrafter"/>
</dbReference>
<name>A0AAN7U262_9MYCE</name>
<dbReference type="AlphaFoldDB" id="A0AAN7U262"/>
<gene>
    <name evidence="3" type="ORF">RB653_006040</name>
</gene>
<dbReference type="CDD" id="cd14944">
    <property type="entry name" value="TRAPPC6A_Trs33"/>
    <property type="match status" value="1"/>
</dbReference>
<organism evidence="3 4">
    <name type="scientific">Dictyostelium firmibasis</name>
    <dbReference type="NCBI Taxonomy" id="79012"/>
    <lineage>
        <taxon>Eukaryota</taxon>
        <taxon>Amoebozoa</taxon>
        <taxon>Evosea</taxon>
        <taxon>Eumycetozoa</taxon>
        <taxon>Dictyostelia</taxon>
        <taxon>Dictyosteliales</taxon>
        <taxon>Dictyosteliaceae</taxon>
        <taxon>Dictyostelium</taxon>
    </lineage>
</organism>
<protein>
    <recommendedName>
        <fullName evidence="5">Trafficking protein particle complex subunit 6B</fullName>
    </recommendedName>
</protein>
<dbReference type="GO" id="GO:0005801">
    <property type="term" value="C:cis-Golgi network"/>
    <property type="evidence" value="ECO:0007669"/>
    <property type="project" value="TreeGrafter"/>
</dbReference>
<evidence type="ECO:0000313" key="4">
    <source>
        <dbReference type="Proteomes" id="UP001344447"/>
    </source>
</evidence>
<feature type="compositionally biased region" description="Polar residues" evidence="2">
    <location>
        <begin position="38"/>
        <end position="78"/>
    </location>
</feature>
<dbReference type="GO" id="GO:0006888">
    <property type="term" value="P:endoplasmic reticulum to Golgi vesicle-mediated transport"/>
    <property type="evidence" value="ECO:0007669"/>
    <property type="project" value="TreeGrafter"/>
</dbReference>
<dbReference type="GO" id="GO:0005802">
    <property type="term" value="C:trans-Golgi network"/>
    <property type="evidence" value="ECO:0007669"/>
    <property type="project" value="TreeGrafter"/>
</dbReference>
<evidence type="ECO:0000313" key="3">
    <source>
        <dbReference type="EMBL" id="KAK5584429.1"/>
    </source>
</evidence>
<feature type="compositionally biased region" description="Low complexity" evidence="2">
    <location>
        <begin position="9"/>
        <end position="37"/>
    </location>
</feature>
<comment type="similarity">
    <text evidence="1">Belongs to the TRAPP small subunits family. BET3 subfamily.</text>
</comment>
<dbReference type="InterPro" id="IPR007194">
    <property type="entry name" value="TRAPP_component"/>
</dbReference>
<sequence length="281" mass="30595">MSDPLSNPTINTTNVGGQTTTQNIIGGIGSGKSNSVGTPYTTPLQTSAHTAANSLSATNSPIPTHHMINSNSSNNLSGMATPGGPGLQQQQQQQQQSTISSNNLGLLGQQSQQQQQTILSPITTQPKSISASCFEFFYIEMIDCIMKSSSDKQHAHKKLDKLGFKVGHRLVERLSLDTALFPELLDSVKFICKVFWAMVFKKTIDGLKTNHKGVFVLTDSKFQWLQHLSFDSSASNKDCSEYVQFTAGLIKGAMSNFGFKCIVTFDIQQVSTCVFTIKIES</sequence>
<dbReference type="PANTHER" id="PTHR12817">
    <property type="entry name" value="TRAFFICKING PROTEIN PARTICLE COMPLEX SUBUNIT 6B"/>
    <property type="match status" value="1"/>
</dbReference>
<dbReference type="SUPFAM" id="SSF111126">
    <property type="entry name" value="Ligand-binding domain in the NO signalling and Golgi transport"/>
    <property type="match status" value="1"/>
</dbReference>
<dbReference type="Pfam" id="PF04051">
    <property type="entry name" value="TRAPP"/>
    <property type="match status" value="1"/>
</dbReference>
<dbReference type="Proteomes" id="UP001344447">
    <property type="component" value="Unassembled WGS sequence"/>
</dbReference>
<feature type="compositionally biased region" description="Low complexity" evidence="2">
    <location>
        <begin position="88"/>
        <end position="98"/>
    </location>
</feature>
<comment type="caution">
    <text evidence="3">The sequence shown here is derived from an EMBL/GenBank/DDBJ whole genome shotgun (WGS) entry which is preliminary data.</text>
</comment>
<evidence type="ECO:0008006" key="5">
    <source>
        <dbReference type="Google" id="ProtNLM"/>
    </source>
</evidence>
<evidence type="ECO:0000256" key="1">
    <source>
        <dbReference type="ARBA" id="ARBA00006218"/>
    </source>
</evidence>
<proteinExistence type="inferred from homology"/>
<dbReference type="InterPro" id="IPR024096">
    <property type="entry name" value="NO_sig/Golgi_transp_ligand-bd"/>
</dbReference>
<dbReference type="Gene3D" id="3.30.1380.20">
    <property type="entry name" value="Trafficking protein particle complex subunit 3"/>
    <property type="match status" value="1"/>
</dbReference>